<keyword evidence="3" id="KW-1185">Reference proteome</keyword>
<dbReference type="InterPro" id="IPR036291">
    <property type="entry name" value="NAD(P)-bd_dom_sf"/>
</dbReference>
<protein>
    <submittedName>
        <fullName evidence="2">NAD(P)H-binding protein</fullName>
    </submittedName>
</protein>
<dbReference type="PANTHER" id="PTHR47129">
    <property type="entry name" value="QUINONE OXIDOREDUCTASE 2"/>
    <property type="match status" value="1"/>
</dbReference>
<dbReference type="OrthoDB" id="7771794at2"/>
<dbReference type="Gene3D" id="3.90.25.10">
    <property type="entry name" value="UDP-galactose 4-epimerase, domain 1"/>
    <property type="match status" value="1"/>
</dbReference>
<dbReference type="InterPro" id="IPR016040">
    <property type="entry name" value="NAD(P)-bd_dom"/>
</dbReference>
<sequence length="285" mass="29744">MTTYGVTGASGQLGKFVLNELLEKVAASDIVAFGRDTSKLADYAAKGVTVRAIDYDKPEELPAALAGVDRLLLISGSALGERPRQHANVINAAKEAGVDYIAYTSILEAETTPIKLGREHQATEETLAASGIDYDLCRMGWYNENYIGSLAPQVEHGVITGAQGQGRISSASRADLAAGLAVVLVKGEGGTTYDLAGDTSWTMEDFAAEVSKQAGKPIKYVDMPEAEYAKSLEQVGLPGYIAAVVANSAAATAKGALENDSRTLSGLTGRATTPISQTIASALKN</sequence>
<dbReference type="EMBL" id="WTYY01000001">
    <property type="protein sequence ID" value="MXO87287.1"/>
    <property type="molecule type" value="Genomic_DNA"/>
</dbReference>
<dbReference type="InterPro" id="IPR052718">
    <property type="entry name" value="NmrA-type_oxidoreductase"/>
</dbReference>
<dbReference type="AlphaFoldDB" id="A0A844ZK62"/>
<dbReference type="PANTHER" id="PTHR47129:SF1">
    <property type="entry name" value="NMRA-LIKE DOMAIN-CONTAINING PROTEIN"/>
    <property type="match status" value="1"/>
</dbReference>
<dbReference type="Gene3D" id="3.40.50.720">
    <property type="entry name" value="NAD(P)-binding Rossmann-like Domain"/>
    <property type="match status" value="1"/>
</dbReference>
<gene>
    <name evidence="2" type="ORF">GRI32_00860</name>
</gene>
<name>A0A844ZK62_9SPHN</name>
<organism evidence="2 3">
    <name type="scientific">Alteraurantiacibacter aestuarii</name>
    <dbReference type="NCBI Taxonomy" id="650004"/>
    <lineage>
        <taxon>Bacteria</taxon>
        <taxon>Pseudomonadati</taxon>
        <taxon>Pseudomonadota</taxon>
        <taxon>Alphaproteobacteria</taxon>
        <taxon>Sphingomonadales</taxon>
        <taxon>Erythrobacteraceae</taxon>
        <taxon>Alteraurantiacibacter</taxon>
    </lineage>
</organism>
<evidence type="ECO:0000313" key="3">
    <source>
        <dbReference type="Proteomes" id="UP000435243"/>
    </source>
</evidence>
<feature type="domain" description="NAD(P)-binding" evidence="1">
    <location>
        <begin position="8"/>
        <end position="183"/>
    </location>
</feature>
<dbReference type="CDD" id="cd05269">
    <property type="entry name" value="TMR_SDR_a"/>
    <property type="match status" value="1"/>
</dbReference>
<dbReference type="Proteomes" id="UP000435243">
    <property type="component" value="Unassembled WGS sequence"/>
</dbReference>
<reference evidence="2 3" key="1">
    <citation type="submission" date="2019-12" db="EMBL/GenBank/DDBJ databases">
        <title>Genomic-based taxomic classification of the family Erythrobacteraceae.</title>
        <authorList>
            <person name="Xu L."/>
        </authorList>
    </citation>
    <scope>NUCLEOTIDE SEQUENCE [LARGE SCALE GENOMIC DNA]</scope>
    <source>
        <strain evidence="2 3">JCM 16339</strain>
    </source>
</reference>
<evidence type="ECO:0000259" key="1">
    <source>
        <dbReference type="Pfam" id="PF13460"/>
    </source>
</evidence>
<dbReference type="Pfam" id="PF13460">
    <property type="entry name" value="NAD_binding_10"/>
    <property type="match status" value="1"/>
</dbReference>
<accession>A0A844ZK62</accession>
<comment type="caution">
    <text evidence="2">The sequence shown here is derived from an EMBL/GenBank/DDBJ whole genome shotgun (WGS) entry which is preliminary data.</text>
</comment>
<dbReference type="RefSeq" id="WP_160589551.1">
    <property type="nucleotide sequence ID" value="NZ_BAAAFP010000002.1"/>
</dbReference>
<proteinExistence type="predicted"/>
<evidence type="ECO:0000313" key="2">
    <source>
        <dbReference type="EMBL" id="MXO87287.1"/>
    </source>
</evidence>
<dbReference type="SUPFAM" id="SSF51735">
    <property type="entry name" value="NAD(P)-binding Rossmann-fold domains"/>
    <property type="match status" value="1"/>
</dbReference>